<evidence type="ECO:0000313" key="4">
    <source>
        <dbReference type="Proteomes" id="UP000799777"/>
    </source>
</evidence>
<dbReference type="PANTHER" id="PTHR34814:SF2">
    <property type="entry name" value="DUF3533 DOMAIN-CONTAINING PROTEIN"/>
    <property type="match status" value="1"/>
</dbReference>
<dbReference type="AlphaFoldDB" id="A0A9P4HC42"/>
<dbReference type="InterPro" id="IPR053001">
    <property type="entry name" value="MNNG_permease-like"/>
</dbReference>
<organism evidence="3 4">
    <name type="scientific">Setomelanomma holmii</name>
    <dbReference type="NCBI Taxonomy" id="210430"/>
    <lineage>
        <taxon>Eukaryota</taxon>
        <taxon>Fungi</taxon>
        <taxon>Dikarya</taxon>
        <taxon>Ascomycota</taxon>
        <taxon>Pezizomycotina</taxon>
        <taxon>Dothideomycetes</taxon>
        <taxon>Pleosporomycetidae</taxon>
        <taxon>Pleosporales</taxon>
        <taxon>Pleosporineae</taxon>
        <taxon>Phaeosphaeriaceae</taxon>
        <taxon>Setomelanomma</taxon>
    </lineage>
</organism>
<comment type="caution">
    <text evidence="3">The sequence shown here is derived from an EMBL/GenBank/DDBJ whole genome shotgun (WGS) entry which is preliminary data.</text>
</comment>
<dbReference type="EMBL" id="ML978180">
    <property type="protein sequence ID" value="KAF2031519.1"/>
    <property type="molecule type" value="Genomic_DNA"/>
</dbReference>
<keyword evidence="1" id="KW-1133">Transmembrane helix</keyword>
<evidence type="ECO:0000313" key="3">
    <source>
        <dbReference type="EMBL" id="KAF2031519.1"/>
    </source>
</evidence>
<accession>A0A9P4HC42</accession>
<evidence type="ECO:0000259" key="2">
    <source>
        <dbReference type="Pfam" id="PF12051"/>
    </source>
</evidence>
<feature type="domain" description="DUF3533" evidence="2">
    <location>
        <begin position="52"/>
        <end position="342"/>
    </location>
</feature>
<keyword evidence="1" id="KW-0472">Membrane</keyword>
<dbReference type="OrthoDB" id="2140105at2759"/>
<keyword evidence="1" id="KW-0812">Transmembrane</keyword>
<name>A0A9P4HC42_9PLEO</name>
<dbReference type="Proteomes" id="UP000799777">
    <property type="component" value="Unassembled WGS sequence"/>
</dbReference>
<evidence type="ECO:0000256" key="1">
    <source>
        <dbReference type="SAM" id="Phobius"/>
    </source>
</evidence>
<feature type="transmembrane region" description="Helical" evidence="1">
    <location>
        <begin position="279"/>
        <end position="299"/>
    </location>
</feature>
<sequence>MKVILQITAGGIAFMLWFLVCLSYMYGTLYLSPSRHAAFHVLAVDYDGGVYPSEEDVYRAVWRGDYRASIVATDGASTRLSAALQGGQAASTYSSSNALHYVWNQQYYTTFANAIVQGHMTQLIAATRLAYNKINGTQASHAVNTTDSAAVQAFLNPIQAGATNIHATTFGTSILMNTVSMAMPIMQQFFFLLVLNGVLGMHNLYKKMTVMSNLRFRRIAGSIFTFGAALCQAGYYWAFREKWDVNGNQFVLTWMIIWLLMHIHLLVLDSISTVAPLPVMPFVVLLWVLLNMASALSPLELQAGFFHWGIALPSHEAYSVMVAIWTGGAHNRLYRALPILFACGHGDGKDEEPGPSLRNFLSKLNTMSRTPTRLKRQRTVNEAALERREVYGPGIPPLA</sequence>
<keyword evidence="4" id="KW-1185">Reference proteome</keyword>
<dbReference type="GO" id="GO:0016020">
    <property type="term" value="C:membrane"/>
    <property type="evidence" value="ECO:0007669"/>
    <property type="project" value="TreeGrafter"/>
</dbReference>
<gene>
    <name evidence="3" type="ORF">EK21DRAFT_99679</name>
</gene>
<feature type="transmembrane region" description="Helical" evidence="1">
    <location>
        <begin position="7"/>
        <end position="26"/>
    </location>
</feature>
<proteinExistence type="predicted"/>
<reference evidence="3" key="1">
    <citation type="journal article" date="2020" name="Stud. Mycol.">
        <title>101 Dothideomycetes genomes: a test case for predicting lifestyles and emergence of pathogens.</title>
        <authorList>
            <person name="Haridas S."/>
            <person name="Albert R."/>
            <person name="Binder M."/>
            <person name="Bloem J."/>
            <person name="Labutti K."/>
            <person name="Salamov A."/>
            <person name="Andreopoulos B."/>
            <person name="Baker S."/>
            <person name="Barry K."/>
            <person name="Bills G."/>
            <person name="Bluhm B."/>
            <person name="Cannon C."/>
            <person name="Castanera R."/>
            <person name="Culley D."/>
            <person name="Daum C."/>
            <person name="Ezra D."/>
            <person name="Gonzalez J."/>
            <person name="Henrissat B."/>
            <person name="Kuo A."/>
            <person name="Liang C."/>
            <person name="Lipzen A."/>
            <person name="Lutzoni F."/>
            <person name="Magnuson J."/>
            <person name="Mondo S."/>
            <person name="Nolan M."/>
            <person name="Ohm R."/>
            <person name="Pangilinan J."/>
            <person name="Park H.-J."/>
            <person name="Ramirez L."/>
            <person name="Alfaro M."/>
            <person name="Sun H."/>
            <person name="Tritt A."/>
            <person name="Yoshinaga Y."/>
            <person name="Zwiers L.-H."/>
            <person name="Turgeon B."/>
            <person name="Goodwin S."/>
            <person name="Spatafora J."/>
            <person name="Crous P."/>
            <person name="Grigoriev I."/>
        </authorList>
    </citation>
    <scope>NUCLEOTIDE SEQUENCE</scope>
    <source>
        <strain evidence="3">CBS 110217</strain>
    </source>
</reference>
<dbReference type="Pfam" id="PF12051">
    <property type="entry name" value="DUF3533"/>
    <property type="match status" value="1"/>
</dbReference>
<feature type="transmembrane region" description="Helical" evidence="1">
    <location>
        <begin position="250"/>
        <end position="267"/>
    </location>
</feature>
<dbReference type="PANTHER" id="PTHR34814">
    <property type="entry name" value="NITROSOGUANIDINE RESISTANCE PROTEIN SNG1"/>
    <property type="match status" value="1"/>
</dbReference>
<feature type="transmembrane region" description="Helical" evidence="1">
    <location>
        <begin position="185"/>
        <end position="204"/>
    </location>
</feature>
<dbReference type="InterPro" id="IPR022703">
    <property type="entry name" value="DUF3533"/>
</dbReference>
<feature type="transmembrane region" description="Helical" evidence="1">
    <location>
        <begin position="216"/>
        <end position="238"/>
    </location>
</feature>
<protein>
    <recommendedName>
        <fullName evidence="2">DUF3533 domain-containing protein</fullName>
    </recommendedName>
</protein>